<dbReference type="RefSeq" id="WP_148450117.1">
    <property type="nucleotide sequence ID" value="NZ_VSDO01000001.1"/>
</dbReference>
<proteinExistence type="predicted"/>
<accession>A0A5D0CX19</accession>
<comment type="caution">
    <text evidence="1">The sequence shown here is derived from an EMBL/GenBank/DDBJ whole genome shotgun (WGS) entry which is preliminary data.</text>
</comment>
<name>A0A5D0CX19_9BACL</name>
<evidence type="ECO:0000313" key="2">
    <source>
        <dbReference type="Proteomes" id="UP000325218"/>
    </source>
</evidence>
<gene>
    <name evidence="1" type="ORF">FRY98_02210</name>
</gene>
<organism evidence="1 2">
    <name type="scientific">Paenibacillus faecis</name>
    <dbReference type="NCBI Taxonomy" id="862114"/>
    <lineage>
        <taxon>Bacteria</taxon>
        <taxon>Bacillati</taxon>
        <taxon>Bacillota</taxon>
        <taxon>Bacilli</taxon>
        <taxon>Bacillales</taxon>
        <taxon>Paenibacillaceae</taxon>
        <taxon>Paenibacillus</taxon>
    </lineage>
</organism>
<evidence type="ECO:0000313" key="1">
    <source>
        <dbReference type="EMBL" id="TYA14522.1"/>
    </source>
</evidence>
<dbReference type="OrthoDB" id="2617999at2"/>
<dbReference type="InterPro" id="IPR053860">
    <property type="entry name" value="DUF6932"/>
</dbReference>
<dbReference type="Proteomes" id="UP000325218">
    <property type="component" value="Unassembled WGS sequence"/>
</dbReference>
<dbReference type="EMBL" id="VSDO01000001">
    <property type="protein sequence ID" value="TYA14522.1"/>
    <property type="molecule type" value="Genomic_DNA"/>
</dbReference>
<sequence length="178" mass="20222">MILNNIPEFCDGYHLPEGIHECTIKDIEHAFLFTEKRKKLWRMFKGLINRLIDVGLTPKAILIDGSFVTGRKEPGDVDFAAYIPPEVVSEAFTTLDEHDKQAITLFLNPNNQLAIRNMFGAHLLLADSEDMLNQWAYFFCTGGSKGKLRDKDPERDPDWVIVPRSKGILKVYLDGGEI</sequence>
<dbReference type="Pfam" id="PF22014">
    <property type="entry name" value="DUF6932"/>
    <property type="match status" value="1"/>
</dbReference>
<dbReference type="AlphaFoldDB" id="A0A5D0CX19"/>
<keyword evidence="2" id="KW-1185">Reference proteome</keyword>
<reference evidence="1 2" key="1">
    <citation type="submission" date="2019-08" db="EMBL/GenBank/DDBJ databases">
        <title>Genome sequencing of Paenibacillus faecis DSM 23593(T).</title>
        <authorList>
            <person name="Kook J.-K."/>
            <person name="Park S.-N."/>
            <person name="Lim Y.K."/>
        </authorList>
    </citation>
    <scope>NUCLEOTIDE SEQUENCE [LARGE SCALE GENOMIC DNA]</scope>
    <source>
        <strain evidence="1 2">DSM 23593</strain>
    </source>
</reference>
<protein>
    <submittedName>
        <fullName evidence="1">Uncharacterized protein</fullName>
    </submittedName>
</protein>